<proteinExistence type="predicted"/>
<dbReference type="EMBL" id="LN879502">
    <property type="protein sequence ID" value="CUI15738.1"/>
    <property type="molecule type" value="Genomic_DNA"/>
</dbReference>
<dbReference type="PATRIC" id="fig|389348.3.peg.118"/>
<sequence length="135" mass="15349">MKKFACKKRFITLVEMMIVMFLIAMITGVIAYNYTGSLEEGKAFKTKAGIEKIHTILDLHLATHPEEKDNIDSNWKDIVDRSQLVKNAKELVKDGWGVEYKVTKDNEGEIEIVSDKYNAYLSKKGQGTLFNKEAS</sequence>
<gene>
    <name evidence="2" type="primary">gspG</name>
    <name evidence="2" type="ORF">PNK_0100</name>
</gene>
<dbReference type="SUPFAM" id="SSF54523">
    <property type="entry name" value="Pili subunits"/>
    <property type="match status" value="1"/>
</dbReference>
<dbReference type="RefSeq" id="WP_032124771.1">
    <property type="nucleotide sequence ID" value="NZ_LN879502.1"/>
</dbReference>
<accession>A0A0U5JA51</accession>
<evidence type="ECO:0000313" key="3">
    <source>
        <dbReference type="Proteomes" id="UP000069902"/>
    </source>
</evidence>
<dbReference type="InterPro" id="IPR045584">
    <property type="entry name" value="Pilin-like"/>
</dbReference>
<reference evidence="3" key="1">
    <citation type="submission" date="2015-09" db="EMBL/GenBank/DDBJ databases">
        <authorList>
            <person name="Bertelli C."/>
        </authorList>
    </citation>
    <scope>NUCLEOTIDE SEQUENCE [LARGE SCALE GENOMIC DNA]</scope>
    <source>
        <strain evidence="3">KNic</strain>
    </source>
</reference>
<dbReference type="AlphaFoldDB" id="A0A0U5JA51"/>
<evidence type="ECO:0000313" key="2">
    <source>
        <dbReference type="EMBL" id="CUI15738.1"/>
    </source>
</evidence>
<feature type="transmembrane region" description="Helical" evidence="1">
    <location>
        <begin position="12"/>
        <end position="34"/>
    </location>
</feature>
<evidence type="ECO:0000256" key="1">
    <source>
        <dbReference type="SAM" id="Phobius"/>
    </source>
</evidence>
<name>A0A0U5JA51_9BACT</name>
<keyword evidence="3" id="KW-1185">Reference proteome</keyword>
<keyword evidence="1" id="KW-0812">Transmembrane</keyword>
<protein>
    <submittedName>
        <fullName evidence="2">General secretion pathway protein G</fullName>
    </submittedName>
</protein>
<dbReference type="Proteomes" id="UP000069902">
    <property type="component" value="Chromosome cPNK"/>
</dbReference>
<organism evidence="2 3">
    <name type="scientific">Candidatus Protochlamydia naegleriophila</name>
    <dbReference type="NCBI Taxonomy" id="389348"/>
    <lineage>
        <taxon>Bacteria</taxon>
        <taxon>Pseudomonadati</taxon>
        <taxon>Chlamydiota</taxon>
        <taxon>Chlamydiia</taxon>
        <taxon>Parachlamydiales</taxon>
        <taxon>Parachlamydiaceae</taxon>
        <taxon>Candidatus Protochlamydia</taxon>
    </lineage>
</organism>
<keyword evidence="1" id="KW-0472">Membrane</keyword>
<dbReference type="STRING" id="389348.PNK_0100"/>
<dbReference type="KEGG" id="pnl:PNK_0100"/>
<keyword evidence="1" id="KW-1133">Transmembrane helix</keyword>
<dbReference type="InParanoid" id="A0A0U5JA51"/>